<name>A0A2N9JF58_9ACTN</name>
<gene>
    <name evidence="1" type="ORF">MPLG2_1367</name>
</gene>
<dbReference type="AlphaFoldDB" id="A0A2N9JF58"/>
<dbReference type="Proteomes" id="UP000238164">
    <property type="component" value="Chromosome 1"/>
</dbReference>
<dbReference type="EMBL" id="LT985188">
    <property type="protein sequence ID" value="SPD86403.1"/>
    <property type="molecule type" value="Genomic_DNA"/>
</dbReference>
<reference evidence="1 2" key="1">
    <citation type="submission" date="2018-02" db="EMBL/GenBank/DDBJ databases">
        <authorList>
            <person name="Cohen D.B."/>
            <person name="Kent A.D."/>
        </authorList>
    </citation>
    <scope>NUCLEOTIDE SEQUENCE [LARGE SCALE GENOMIC DNA]</scope>
    <source>
        <strain evidence="1">1</strain>
    </source>
</reference>
<evidence type="ECO:0000313" key="2">
    <source>
        <dbReference type="Proteomes" id="UP000238164"/>
    </source>
</evidence>
<sequence>MLLGGDIGLATGTSALPLTRTRQIVLISGAATPRGRLQSAVPVASSNQDGAFEIL</sequence>
<evidence type="ECO:0000313" key="1">
    <source>
        <dbReference type="EMBL" id="SPD86403.1"/>
    </source>
</evidence>
<accession>A0A2N9JF58</accession>
<dbReference type="KEGG" id="mgg:MPLG2_1367"/>
<protein>
    <submittedName>
        <fullName evidence="1">Uncharacterized protein</fullName>
    </submittedName>
</protein>
<organism evidence="1 2">
    <name type="scientific">Micropruina glycogenica</name>
    <dbReference type="NCBI Taxonomy" id="75385"/>
    <lineage>
        <taxon>Bacteria</taxon>
        <taxon>Bacillati</taxon>
        <taxon>Actinomycetota</taxon>
        <taxon>Actinomycetes</taxon>
        <taxon>Propionibacteriales</taxon>
        <taxon>Nocardioidaceae</taxon>
        <taxon>Micropruina</taxon>
    </lineage>
</organism>
<proteinExistence type="predicted"/>
<keyword evidence="2" id="KW-1185">Reference proteome</keyword>